<name>A0A392THD3_9FABA</name>
<dbReference type="EMBL" id="LXQA010573754">
    <property type="protein sequence ID" value="MCI60014.1"/>
    <property type="molecule type" value="Genomic_DNA"/>
</dbReference>
<dbReference type="AlphaFoldDB" id="A0A392THD3"/>
<keyword evidence="2" id="KW-1185">Reference proteome</keyword>
<evidence type="ECO:0000313" key="2">
    <source>
        <dbReference type="Proteomes" id="UP000265520"/>
    </source>
</evidence>
<protein>
    <submittedName>
        <fullName evidence="1">Uncharacterized protein</fullName>
    </submittedName>
</protein>
<feature type="non-terminal residue" evidence="1">
    <location>
        <position position="45"/>
    </location>
</feature>
<proteinExistence type="predicted"/>
<dbReference type="Proteomes" id="UP000265520">
    <property type="component" value="Unassembled WGS sequence"/>
</dbReference>
<accession>A0A392THD3</accession>
<reference evidence="1 2" key="1">
    <citation type="journal article" date="2018" name="Front. Plant Sci.">
        <title>Red Clover (Trifolium pratense) and Zigzag Clover (T. medium) - A Picture of Genomic Similarities and Differences.</title>
        <authorList>
            <person name="Dluhosova J."/>
            <person name="Istvanek J."/>
            <person name="Nedelnik J."/>
            <person name="Repkova J."/>
        </authorList>
    </citation>
    <scope>NUCLEOTIDE SEQUENCE [LARGE SCALE GENOMIC DNA]</scope>
    <source>
        <strain evidence="2">cv. 10/8</strain>
        <tissue evidence="1">Leaf</tissue>
    </source>
</reference>
<evidence type="ECO:0000313" key="1">
    <source>
        <dbReference type="EMBL" id="MCI60014.1"/>
    </source>
</evidence>
<comment type="caution">
    <text evidence="1">The sequence shown here is derived from an EMBL/GenBank/DDBJ whole genome shotgun (WGS) entry which is preliminary data.</text>
</comment>
<sequence>MEEEEVIIKDPKMQGKTRAEMGLNEFTDNGKKISEFKSNIYYRQS</sequence>
<organism evidence="1 2">
    <name type="scientific">Trifolium medium</name>
    <dbReference type="NCBI Taxonomy" id="97028"/>
    <lineage>
        <taxon>Eukaryota</taxon>
        <taxon>Viridiplantae</taxon>
        <taxon>Streptophyta</taxon>
        <taxon>Embryophyta</taxon>
        <taxon>Tracheophyta</taxon>
        <taxon>Spermatophyta</taxon>
        <taxon>Magnoliopsida</taxon>
        <taxon>eudicotyledons</taxon>
        <taxon>Gunneridae</taxon>
        <taxon>Pentapetalae</taxon>
        <taxon>rosids</taxon>
        <taxon>fabids</taxon>
        <taxon>Fabales</taxon>
        <taxon>Fabaceae</taxon>
        <taxon>Papilionoideae</taxon>
        <taxon>50 kb inversion clade</taxon>
        <taxon>NPAAA clade</taxon>
        <taxon>Hologalegina</taxon>
        <taxon>IRL clade</taxon>
        <taxon>Trifolieae</taxon>
        <taxon>Trifolium</taxon>
    </lineage>
</organism>